<dbReference type="InterPro" id="IPR036574">
    <property type="entry name" value="Scorpion_toxin-like_sf"/>
</dbReference>
<dbReference type="Proteomes" id="UP000230069">
    <property type="component" value="Unassembled WGS sequence"/>
</dbReference>
<protein>
    <recommendedName>
        <fullName evidence="4">Knottin scorpion toxin-like domain-containing protein</fullName>
    </recommendedName>
</protein>
<evidence type="ECO:0000256" key="1">
    <source>
        <dbReference type="SAM" id="SignalP"/>
    </source>
</evidence>
<keyword evidence="1" id="KW-0732">Signal</keyword>
<name>A0A2G5E4L4_AQUCA</name>
<proteinExistence type="predicted"/>
<reference evidence="2 3" key="1">
    <citation type="submission" date="2017-09" db="EMBL/GenBank/DDBJ databases">
        <title>WGS assembly of Aquilegia coerulea Goldsmith.</title>
        <authorList>
            <person name="Hodges S."/>
            <person name="Kramer E."/>
            <person name="Nordborg M."/>
            <person name="Tomkins J."/>
            <person name="Borevitz J."/>
            <person name="Derieg N."/>
            <person name="Yan J."/>
            <person name="Mihaltcheva S."/>
            <person name="Hayes R.D."/>
            <person name="Rokhsar D."/>
        </authorList>
    </citation>
    <scope>NUCLEOTIDE SEQUENCE [LARGE SCALE GENOMIC DNA]</scope>
    <source>
        <strain evidence="3">cv. Goldsmith</strain>
    </source>
</reference>
<sequence length="75" mass="8204">MEKIAMFTRRFLLSLLLICLLVTAPISADVRPNTNDVCIDASCSSAEQCNKNCQAQKFTSGSCNVNKGLCYCHKA</sequence>
<evidence type="ECO:0000313" key="2">
    <source>
        <dbReference type="EMBL" id="PIA50666.1"/>
    </source>
</evidence>
<dbReference type="EMBL" id="KZ305029">
    <property type="protein sequence ID" value="PIA50666.1"/>
    <property type="molecule type" value="Genomic_DNA"/>
</dbReference>
<dbReference type="InterPro" id="IPR003614">
    <property type="entry name" value="Knottins"/>
</dbReference>
<dbReference type="InParanoid" id="A0A2G5E4L4"/>
<feature type="chain" id="PRO_5013915532" description="Knottin scorpion toxin-like domain-containing protein" evidence="1">
    <location>
        <begin position="29"/>
        <end position="75"/>
    </location>
</feature>
<keyword evidence="3" id="KW-1185">Reference proteome</keyword>
<dbReference type="CDD" id="cd00107">
    <property type="entry name" value="Knot1"/>
    <property type="match status" value="1"/>
</dbReference>
<organism evidence="2 3">
    <name type="scientific">Aquilegia coerulea</name>
    <name type="common">Rocky mountain columbine</name>
    <dbReference type="NCBI Taxonomy" id="218851"/>
    <lineage>
        <taxon>Eukaryota</taxon>
        <taxon>Viridiplantae</taxon>
        <taxon>Streptophyta</taxon>
        <taxon>Embryophyta</taxon>
        <taxon>Tracheophyta</taxon>
        <taxon>Spermatophyta</taxon>
        <taxon>Magnoliopsida</taxon>
        <taxon>Ranunculales</taxon>
        <taxon>Ranunculaceae</taxon>
        <taxon>Thalictroideae</taxon>
        <taxon>Aquilegia</taxon>
    </lineage>
</organism>
<dbReference type="GO" id="GO:0006952">
    <property type="term" value="P:defense response"/>
    <property type="evidence" value="ECO:0007669"/>
    <property type="project" value="InterPro"/>
</dbReference>
<gene>
    <name evidence="2" type="ORF">AQUCO_01200110v1</name>
</gene>
<accession>A0A2G5E4L4</accession>
<evidence type="ECO:0000313" key="3">
    <source>
        <dbReference type="Proteomes" id="UP000230069"/>
    </source>
</evidence>
<evidence type="ECO:0008006" key="4">
    <source>
        <dbReference type="Google" id="ProtNLM"/>
    </source>
</evidence>
<feature type="signal peptide" evidence="1">
    <location>
        <begin position="1"/>
        <end position="28"/>
    </location>
</feature>
<dbReference type="SUPFAM" id="SSF57095">
    <property type="entry name" value="Scorpion toxin-like"/>
    <property type="match status" value="1"/>
</dbReference>
<dbReference type="AlphaFoldDB" id="A0A2G5E4L4"/>